<dbReference type="GO" id="GO:0046872">
    <property type="term" value="F:metal ion binding"/>
    <property type="evidence" value="ECO:0007669"/>
    <property type="project" value="UniProtKB-KW"/>
</dbReference>
<name>A0A1E7Z7W6_9ALTE</name>
<reference evidence="3 4" key="1">
    <citation type="submission" date="2016-08" db="EMBL/GenBank/DDBJ databases">
        <authorList>
            <person name="Seilhamer J.J."/>
        </authorList>
    </citation>
    <scope>NUCLEOTIDE SEQUENCE [LARGE SCALE GENOMIC DNA]</scope>
    <source>
        <strain evidence="3 4">KCTC 42603</strain>
    </source>
</reference>
<dbReference type="PANTHER" id="PTHR43084:SF1">
    <property type="entry name" value="PERSULFIDE DIOXYGENASE ETHE1, MITOCHONDRIAL"/>
    <property type="match status" value="1"/>
</dbReference>
<keyword evidence="4" id="KW-1185">Reference proteome</keyword>
<dbReference type="OrthoDB" id="9784009at2"/>
<gene>
    <name evidence="3" type="ORF">BFC18_16190</name>
</gene>
<accession>A0A1E7Z7W6</accession>
<dbReference type="SMART" id="SM00849">
    <property type="entry name" value="Lactamase_B"/>
    <property type="match status" value="1"/>
</dbReference>
<dbReference type="Gene3D" id="3.60.15.10">
    <property type="entry name" value="Ribonuclease Z/Hydroxyacylglutathione hydrolase-like"/>
    <property type="match status" value="1"/>
</dbReference>
<dbReference type="PANTHER" id="PTHR43084">
    <property type="entry name" value="PERSULFIDE DIOXYGENASE ETHE1"/>
    <property type="match status" value="1"/>
</dbReference>
<dbReference type="Pfam" id="PF00753">
    <property type="entry name" value="Lactamase_B"/>
    <property type="match status" value="1"/>
</dbReference>
<dbReference type="InterPro" id="IPR001279">
    <property type="entry name" value="Metallo-B-lactamas"/>
</dbReference>
<dbReference type="AlphaFoldDB" id="A0A1E7Z7W6"/>
<dbReference type="GO" id="GO:0006749">
    <property type="term" value="P:glutathione metabolic process"/>
    <property type="evidence" value="ECO:0007669"/>
    <property type="project" value="InterPro"/>
</dbReference>
<dbReference type="InterPro" id="IPR051682">
    <property type="entry name" value="Mito_Persulfide_Diox"/>
</dbReference>
<evidence type="ECO:0000313" key="4">
    <source>
        <dbReference type="Proteomes" id="UP000175691"/>
    </source>
</evidence>
<dbReference type="InterPro" id="IPR044528">
    <property type="entry name" value="POD-like_MBL-fold"/>
</dbReference>
<protein>
    <recommendedName>
        <fullName evidence="2">Metallo-beta-lactamase domain-containing protein</fullName>
    </recommendedName>
</protein>
<sequence length="232" mass="25280">MQVRAFKAEGFAQLSYLISEGTKAIVVDPHLDIGTYLNAAEGLGVKICFVLETHRSLDFVSGGQALADLLNIPVYHGVRRDCINNYTTAVEDGDVLYAGKLKVTVLETPGHTKDSVCYQVANTRICDKTEVIFTGGTLFVSNAGLSGGYSGDKAYISSVLFQSLNKLMHLPDHVVVYPAYGAGSVCGGELMEREFSTLGYEKQRNPRLQIGIHNNFARSAINGKKTETRWPP</sequence>
<dbReference type="EMBL" id="MDHN01000037">
    <property type="protein sequence ID" value="OFC69616.1"/>
    <property type="molecule type" value="Genomic_DNA"/>
</dbReference>
<dbReference type="GO" id="GO:0070813">
    <property type="term" value="P:hydrogen sulfide metabolic process"/>
    <property type="evidence" value="ECO:0007669"/>
    <property type="project" value="TreeGrafter"/>
</dbReference>
<feature type="domain" description="Metallo-beta-lactamase" evidence="2">
    <location>
        <begin position="12"/>
        <end position="180"/>
    </location>
</feature>
<evidence type="ECO:0000259" key="2">
    <source>
        <dbReference type="SMART" id="SM00849"/>
    </source>
</evidence>
<dbReference type="CDD" id="cd07724">
    <property type="entry name" value="POD-like_MBL-fold"/>
    <property type="match status" value="1"/>
</dbReference>
<comment type="caution">
    <text evidence="3">The sequence shown here is derived from an EMBL/GenBank/DDBJ whole genome shotgun (WGS) entry which is preliminary data.</text>
</comment>
<dbReference type="Proteomes" id="UP000175691">
    <property type="component" value="Unassembled WGS sequence"/>
</dbReference>
<dbReference type="SUPFAM" id="SSF56281">
    <property type="entry name" value="Metallo-hydrolase/oxidoreductase"/>
    <property type="match status" value="1"/>
</dbReference>
<evidence type="ECO:0000313" key="3">
    <source>
        <dbReference type="EMBL" id="OFC69616.1"/>
    </source>
</evidence>
<dbReference type="RefSeq" id="WP_070126415.1">
    <property type="nucleotide sequence ID" value="NZ_MDHN01000037.1"/>
</dbReference>
<keyword evidence="1" id="KW-0479">Metal-binding</keyword>
<dbReference type="InterPro" id="IPR036866">
    <property type="entry name" value="RibonucZ/Hydroxyglut_hydro"/>
</dbReference>
<evidence type="ECO:0000256" key="1">
    <source>
        <dbReference type="ARBA" id="ARBA00022723"/>
    </source>
</evidence>
<dbReference type="GO" id="GO:0050313">
    <property type="term" value="F:sulfur dioxygenase activity"/>
    <property type="evidence" value="ECO:0007669"/>
    <property type="project" value="InterPro"/>
</dbReference>
<organism evidence="3 4">
    <name type="scientific">Alteromonas confluentis</name>
    <dbReference type="NCBI Taxonomy" id="1656094"/>
    <lineage>
        <taxon>Bacteria</taxon>
        <taxon>Pseudomonadati</taxon>
        <taxon>Pseudomonadota</taxon>
        <taxon>Gammaproteobacteria</taxon>
        <taxon>Alteromonadales</taxon>
        <taxon>Alteromonadaceae</taxon>
        <taxon>Alteromonas/Salinimonas group</taxon>
        <taxon>Alteromonas</taxon>
    </lineage>
</organism>
<proteinExistence type="predicted"/>